<feature type="transmembrane region" description="Helical" evidence="1">
    <location>
        <begin position="26"/>
        <end position="46"/>
    </location>
</feature>
<dbReference type="STRING" id="269797.Mbar_A0453"/>
<dbReference type="PaxDb" id="269797-Mbar_A0453"/>
<keyword evidence="1" id="KW-0812">Transmembrane</keyword>
<protein>
    <submittedName>
        <fullName evidence="2">Uncharacterized protein</fullName>
    </submittedName>
</protein>
<keyword evidence="1" id="KW-0472">Membrane</keyword>
<evidence type="ECO:0000256" key="1">
    <source>
        <dbReference type="SAM" id="Phobius"/>
    </source>
</evidence>
<evidence type="ECO:0000313" key="2">
    <source>
        <dbReference type="EMBL" id="AAZ69435.1"/>
    </source>
</evidence>
<keyword evidence="1" id="KW-1133">Transmembrane helix</keyword>
<reference evidence="2" key="1">
    <citation type="submission" date="2006-06" db="EMBL/GenBank/DDBJ databases">
        <title>Complete sequence of chromosome 1 of Methanosarcina barkeri str. fusaro.</title>
        <authorList>
            <person name="Copeland A."/>
            <person name="Lucas S."/>
            <person name="Lapidus A."/>
            <person name="Barry K."/>
            <person name="Detter J.C."/>
            <person name="Glavina T."/>
            <person name="Hammon N."/>
            <person name="Israni S."/>
            <person name="Pitluck S."/>
            <person name="Goodwin L.A."/>
            <person name="Saunders E.H."/>
            <person name="Schmutz J."/>
            <person name="Larimer F."/>
            <person name="Land M."/>
            <person name="Anderson I."/>
            <person name="Richardson P."/>
        </authorList>
    </citation>
    <scope>NUCLEOTIDE SEQUENCE</scope>
    <source>
        <strain evidence="2">Fusaro</strain>
    </source>
</reference>
<sequence length="85" mass="10411">MIYNDKWLKTRYYINPSIYIKKANKIIWIFFPIYKFKFILIGILPMKKKALKLSKHMTHKYTQKLLIKIQSLINQKISETLEIKY</sequence>
<dbReference type="EMBL" id="CP000099">
    <property type="protein sequence ID" value="AAZ69435.1"/>
    <property type="molecule type" value="Genomic_DNA"/>
</dbReference>
<dbReference type="HOGENOM" id="CLU_2504926_0_0_2"/>
<gene>
    <name evidence="2" type="ordered locus">Mbar_A0453</name>
</gene>
<proteinExistence type="predicted"/>
<dbReference type="KEGG" id="mba:Mbar_A0453"/>
<name>Q46FA7_METBF</name>
<organism evidence="2">
    <name type="scientific">Methanosarcina barkeri (strain Fusaro / DSM 804)</name>
    <dbReference type="NCBI Taxonomy" id="269797"/>
    <lineage>
        <taxon>Archaea</taxon>
        <taxon>Methanobacteriati</taxon>
        <taxon>Methanobacteriota</taxon>
        <taxon>Stenosarchaea group</taxon>
        <taxon>Methanomicrobia</taxon>
        <taxon>Methanosarcinales</taxon>
        <taxon>Methanosarcinaceae</taxon>
        <taxon>Methanosarcina</taxon>
    </lineage>
</organism>
<dbReference type="AlphaFoldDB" id="Q46FA7"/>
<accession>Q46FA7</accession>